<keyword evidence="3" id="KW-1185">Reference proteome</keyword>
<organism evidence="2 3">
    <name type="scientific">Pleodorina starrii</name>
    <dbReference type="NCBI Taxonomy" id="330485"/>
    <lineage>
        <taxon>Eukaryota</taxon>
        <taxon>Viridiplantae</taxon>
        <taxon>Chlorophyta</taxon>
        <taxon>core chlorophytes</taxon>
        <taxon>Chlorophyceae</taxon>
        <taxon>CS clade</taxon>
        <taxon>Chlamydomonadales</taxon>
        <taxon>Volvocaceae</taxon>
        <taxon>Pleodorina</taxon>
    </lineage>
</organism>
<sequence>MDTPVNGDVARAITKLFACEKDSDCVIIFYRESNAPAELEAPAKRRRLQDCSRSAREVLGEPLPGHQLVLRYASDLFAAQVKWITENPSAQQPAKAAKDGGSPAPRAKKRAGNSSNRRGTQLHVPLRSEQELPAARAAVAFAYTGEVQVEGGIRAVLEVRRQGAYLQMRSCAAACDKRLVEKLQAGGAAAPPAPPAGDPDRLSAVLELYACAELWPDPELEPSFAAVLHAARAGLAGHFRDALAALNVPSLRAQLLGLPADCLAALLHSETFGADCESSVLLLLATWVGANQGGAADARARARLCRLLRLLHLSRPYPHLVLPALAADHESSAANHESSPAERDSSTAERDSSTAERESPAADHESSAVGWFPLSVVEAAYLCGLATASEPERSTLLNRNAFAVPRLEAQPPGPPEPPQPPVEQWQTYNPTPRPQCLPAGGLTFTWHISQGVLKRALADLQPGKRCFIPGTFDGGLTVVSAWGLEWATGVRATGGQQSATPYVKCQLPRVLAAPGSRLDGFRRPSPP</sequence>
<comment type="caution">
    <text evidence="2">The sequence shown here is derived from an EMBL/GenBank/DDBJ whole genome shotgun (WGS) entry which is preliminary data.</text>
</comment>
<dbReference type="EMBL" id="BRXU01000003">
    <property type="protein sequence ID" value="GLC50570.1"/>
    <property type="molecule type" value="Genomic_DNA"/>
</dbReference>
<evidence type="ECO:0000313" key="2">
    <source>
        <dbReference type="EMBL" id="GLC50570.1"/>
    </source>
</evidence>
<feature type="region of interest" description="Disordered" evidence="1">
    <location>
        <begin position="331"/>
        <end position="364"/>
    </location>
</feature>
<protein>
    <recommendedName>
        <fullName evidence="4">BACK domain-containing protein</fullName>
    </recommendedName>
</protein>
<evidence type="ECO:0000256" key="1">
    <source>
        <dbReference type="SAM" id="MobiDB-lite"/>
    </source>
</evidence>
<gene>
    <name evidence="2" type="primary">PLEST010447</name>
    <name evidence="2" type="ORF">PLESTB_000394400</name>
</gene>
<feature type="region of interest" description="Disordered" evidence="1">
    <location>
        <begin position="88"/>
        <end position="128"/>
    </location>
</feature>
<dbReference type="Proteomes" id="UP001165080">
    <property type="component" value="Unassembled WGS sequence"/>
</dbReference>
<feature type="region of interest" description="Disordered" evidence="1">
    <location>
        <begin position="406"/>
        <end position="434"/>
    </location>
</feature>
<accession>A0A9W6BF00</accession>
<evidence type="ECO:0008006" key="4">
    <source>
        <dbReference type="Google" id="ProtNLM"/>
    </source>
</evidence>
<dbReference type="AlphaFoldDB" id="A0A9W6BF00"/>
<feature type="compositionally biased region" description="Basic and acidic residues" evidence="1">
    <location>
        <begin position="339"/>
        <end position="364"/>
    </location>
</feature>
<name>A0A9W6BF00_9CHLO</name>
<dbReference type="Gene3D" id="3.30.710.10">
    <property type="entry name" value="Potassium Channel Kv1.1, Chain A"/>
    <property type="match status" value="1"/>
</dbReference>
<evidence type="ECO:0000313" key="3">
    <source>
        <dbReference type="Proteomes" id="UP001165080"/>
    </source>
</evidence>
<reference evidence="2 3" key="1">
    <citation type="journal article" date="2023" name="Commun. Biol.">
        <title>Reorganization of the ancestral sex-determining regions during the evolution of trioecy in Pleodorina starrii.</title>
        <authorList>
            <person name="Takahashi K."/>
            <person name="Suzuki S."/>
            <person name="Kawai-Toyooka H."/>
            <person name="Yamamoto K."/>
            <person name="Hamaji T."/>
            <person name="Ootsuki R."/>
            <person name="Yamaguchi H."/>
            <person name="Kawachi M."/>
            <person name="Higashiyama T."/>
            <person name="Nozaki H."/>
        </authorList>
    </citation>
    <scope>NUCLEOTIDE SEQUENCE [LARGE SCALE GENOMIC DNA]</scope>
    <source>
        <strain evidence="2 3">NIES-4479</strain>
    </source>
</reference>
<dbReference type="InterPro" id="IPR011333">
    <property type="entry name" value="SKP1/BTB/POZ_sf"/>
</dbReference>
<feature type="compositionally biased region" description="Pro residues" evidence="1">
    <location>
        <begin position="411"/>
        <end position="421"/>
    </location>
</feature>
<proteinExistence type="predicted"/>